<dbReference type="OrthoDB" id="9762420at2"/>
<evidence type="ECO:0000256" key="1">
    <source>
        <dbReference type="SAM" id="MobiDB-lite"/>
    </source>
</evidence>
<reference evidence="2 3" key="1">
    <citation type="submission" date="2018-08" db="EMBL/GenBank/DDBJ databases">
        <title>Recombination of ecologically and evolutionarily significant loci maintains genetic cohesion in the Pseudomonas syringae species complex.</title>
        <authorList>
            <person name="Dillon M."/>
            <person name="Thakur S."/>
            <person name="Almeida R.N.D."/>
            <person name="Weir B.S."/>
            <person name="Guttman D.S."/>
        </authorList>
    </citation>
    <scope>NUCLEOTIDE SEQUENCE [LARGE SCALE GENOMIC DNA]</scope>
    <source>
        <strain evidence="2 3">ICMP 19473</strain>
    </source>
</reference>
<dbReference type="Gene3D" id="2.30.110.50">
    <property type="match status" value="1"/>
</dbReference>
<gene>
    <name evidence="2" type="ORF">ALP40_02716</name>
</gene>
<comment type="caution">
    <text evidence="2">The sequence shown here is derived from an EMBL/GenBank/DDBJ whole genome shotgun (WGS) entry which is preliminary data.</text>
</comment>
<evidence type="ECO:0000313" key="2">
    <source>
        <dbReference type="EMBL" id="RMT83912.1"/>
    </source>
</evidence>
<dbReference type="EMBL" id="RBTP01000012">
    <property type="protein sequence ID" value="RMT83912.1"/>
    <property type="molecule type" value="Genomic_DNA"/>
</dbReference>
<dbReference type="AlphaFoldDB" id="A0A3M5PH03"/>
<dbReference type="Gene3D" id="4.10.220.110">
    <property type="match status" value="1"/>
</dbReference>
<dbReference type="Pfam" id="PF05954">
    <property type="entry name" value="Phage_GPD"/>
    <property type="match status" value="1"/>
</dbReference>
<proteinExistence type="predicted"/>
<dbReference type="Gene3D" id="3.55.50.10">
    <property type="entry name" value="Baseplate protein-like domains"/>
    <property type="match status" value="1"/>
</dbReference>
<dbReference type="NCBIfam" id="TIGR01646">
    <property type="entry name" value="vgr_GE"/>
    <property type="match status" value="1"/>
</dbReference>
<dbReference type="SUPFAM" id="SSF69255">
    <property type="entry name" value="gp5 N-terminal domain-like"/>
    <property type="match status" value="1"/>
</dbReference>
<evidence type="ECO:0000313" key="3">
    <source>
        <dbReference type="Proteomes" id="UP000273854"/>
    </source>
</evidence>
<dbReference type="NCBIfam" id="TIGR03361">
    <property type="entry name" value="VI_Rhs_Vgr"/>
    <property type="match status" value="1"/>
</dbReference>
<organism evidence="2 3">
    <name type="scientific">Pseudomonas viridiflava</name>
    <name type="common">Phytomonas viridiflava</name>
    <dbReference type="NCBI Taxonomy" id="33069"/>
    <lineage>
        <taxon>Bacteria</taxon>
        <taxon>Pseudomonadati</taxon>
        <taxon>Pseudomonadota</taxon>
        <taxon>Gammaproteobacteria</taxon>
        <taxon>Pseudomonadales</taxon>
        <taxon>Pseudomonadaceae</taxon>
        <taxon>Pseudomonas</taxon>
    </lineage>
</organism>
<dbReference type="InterPro" id="IPR006533">
    <property type="entry name" value="T6SS_Vgr_RhsGE"/>
</dbReference>
<protein>
    <submittedName>
        <fullName evidence="2">Rhs element Vgr protein</fullName>
    </submittedName>
</protein>
<feature type="compositionally biased region" description="Polar residues" evidence="1">
    <location>
        <begin position="250"/>
        <end position="268"/>
    </location>
</feature>
<dbReference type="Gene3D" id="2.40.50.230">
    <property type="entry name" value="Gp5 N-terminal domain"/>
    <property type="match status" value="1"/>
</dbReference>
<accession>A0A3M5PH03</accession>
<feature type="region of interest" description="Disordered" evidence="1">
    <location>
        <begin position="240"/>
        <end position="268"/>
    </location>
</feature>
<dbReference type="Proteomes" id="UP000273854">
    <property type="component" value="Unassembled WGS sequence"/>
</dbReference>
<name>A0A3M5PH03_PSEVI</name>
<dbReference type="InterPro" id="IPR037026">
    <property type="entry name" value="Vgr_OB-fold_dom_sf"/>
</dbReference>
<dbReference type="SUPFAM" id="SSF69279">
    <property type="entry name" value="Phage tail proteins"/>
    <property type="match status" value="2"/>
</dbReference>
<dbReference type="InterPro" id="IPR017847">
    <property type="entry name" value="T6SS_RhsGE_Vgr_subset"/>
</dbReference>
<sequence>MCNDPQMPVTLAIADSQMDLRVIRFTGLDALNEVYSFDIDLISTDAALDPSNLIGRSAFLSMCSCGQGIHGLIQHAIEIYTGRGVKHCRLVLMPALQTLALHVRRRAYHEMSAPQLIVQLLESHGLDTDAYRFEHMTGVYPLRAVCIQYDESDLHLLQRLCEEEGIHFRFEHTPDRHVLVFSDDPVSFPEQQAPMHFRAGQDSHTHSPTLAHFAEQRSARIPRPDRRRLMASTRLCKNIERRRPHDAGATNDSEAHASQRTTDQTAVWRQQRSARQLERLRCEQRDFRGYSHQPGLCSGEIMQVLDHPEPLLNDQWLLIEVRHASRQLQALEGVDPHDIAAIIDALPTEEDWSSHVGYKPGTAYMNRMKMMPWAMAFRPSIKHPKPKIYGLHSATLMPQALVVEADADVQGLRPIRFDWQKTSVSSPPLERWPLAQVMCSDARPVARLRAGTRVVVAHLDNDPDRPVICGPLGKTSPTPGTQVHLEGIAIESPVYVHLRSGQQLRIESDEGLKITGGQTEPKLMAHSISVLGNATRQVISPQVPDRMDTAIGDLRLTRLPGLQGEPLAGRIWYIVRMREPGLHHLARLEAEHFLFDGTTDDLGYLGLCETDRKRLAEEYRKTPHHLWLVHPGECVALHAYFQQNWTQQQRDALTLSRP</sequence>